<keyword evidence="2" id="KW-0479">Metal-binding</keyword>
<evidence type="ECO:0000313" key="6">
    <source>
        <dbReference type="Proteomes" id="UP000193577"/>
    </source>
</evidence>
<dbReference type="EMBL" id="NCXO01000002">
    <property type="protein sequence ID" value="OSC35803.1"/>
    <property type="molecule type" value="Genomic_DNA"/>
</dbReference>
<dbReference type="Gene3D" id="3.40.720.10">
    <property type="entry name" value="Alkaline Phosphatase, subunit A"/>
    <property type="match status" value="1"/>
</dbReference>
<gene>
    <name evidence="5" type="ORF">B8W67_01695</name>
</gene>
<dbReference type="PANTHER" id="PTHR42693:SF43">
    <property type="entry name" value="BLL2667 PROTEIN"/>
    <property type="match status" value="1"/>
</dbReference>
<evidence type="ECO:0000256" key="1">
    <source>
        <dbReference type="ARBA" id="ARBA00008779"/>
    </source>
</evidence>
<keyword evidence="4" id="KW-0106">Calcium</keyword>
<accession>A0A7I7SDY9</accession>
<evidence type="ECO:0000256" key="3">
    <source>
        <dbReference type="ARBA" id="ARBA00022801"/>
    </source>
</evidence>
<dbReference type="Proteomes" id="UP000193577">
    <property type="component" value="Unassembled WGS sequence"/>
</dbReference>
<dbReference type="Gene3D" id="3.30.1120.10">
    <property type="match status" value="1"/>
</dbReference>
<dbReference type="CDD" id="cd16025">
    <property type="entry name" value="PAS_like"/>
    <property type="match status" value="1"/>
</dbReference>
<comment type="similarity">
    <text evidence="1">Belongs to the sulfatase family.</text>
</comment>
<dbReference type="SUPFAM" id="SSF53649">
    <property type="entry name" value="Alkaline phosphatase-like"/>
    <property type="match status" value="1"/>
</dbReference>
<keyword evidence="6" id="KW-1185">Reference proteome</keyword>
<comment type="caution">
    <text evidence="5">The sequence shown here is derived from an EMBL/GenBank/DDBJ whole genome shotgun (WGS) entry which is preliminary data.</text>
</comment>
<evidence type="ECO:0000313" key="5">
    <source>
        <dbReference type="EMBL" id="OSC35803.1"/>
    </source>
</evidence>
<name>A0A7I7SDY9_9MYCO</name>
<proteinExistence type="inferred from homology"/>
<evidence type="ECO:0000256" key="4">
    <source>
        <dbReference type="ARBA" id="ARBA00022837"/>
    </source>
</evidence>
<dbReference type="RefSeq" id="WP_085301974.1">
    <property type="nucleotide sequence ID" value="NZ_AP022594.1"/>
</dbReference>
<dbReference type="FunFam" id="3.40.720.10:FF:000038">
    <property type="entry name" value="Arylsulfatase AtsA"/>
    <property type="match status" value="1"/>
</dbReference>
<dbReference type="InterPro" id="IPR000917">
    <property type="entry name" value="Sulfatase_N"/>
</dbReference>
<keyword evidence="3" id="KW-0378">Hydrolase</keyword>
<organism evidence="5 6">
    <name type="scientific">Mycolicibacillus koreensis</name>
    <dbReference type="NCBI Taxonomy" id="1069220"/>
    <lineage>
        <taxon>Bacteria</taxon>
        <taxon>Bacillati</taxon>
        <taxon>Actinomycetota</taxon>
        <taxon>Actinomycetes</taxon>
        <taxon>Mycobacteriales</taxon>
        <taxon>Mycobacteriaceae</taxon>
        <taxon>Mycolicibacillus</taxon>
    </lineage>
</organism>
<dbReference type="InterPro" id="IPR024607">
    <property type="entry name" value="Sulfatase_CS"/>
</dbReference>
<dbReference type="GO" id="GO:0016787">
    <property type="term" value="F:hydrolase activity"/>
    <property type="evidence" value="ECO:0007669"/>
    <property type="project" value="UniProtKB-KW"/>
</dbReference>
<dbReference type="InterPro" id="IPR017850">
    <property type="entry name" value="Alkaline_phosphatase_core_sf"/>
</dbReference>
<reference evidence="5 6" key="1">
    <citation type="submission" date="2017-04" db="EMBL/GenBank/DDBJ databases">
        <title>The new phylogeny of genus Mycobacterium.</title>
        <authorList>
            <person name="Tortoli E."/>
            <person name="Trovato A."/>
            <person name="Cirillo D.M."/>
        </authorList>
    </citation>
    <scope>NUCLEOTIDE SEQUENCE [LARGE SCALE GENOMIC DNA]</scope>
    <source>
        <strain evidence="5 6">KCTC 19819</strain>
    </source>
</reference>
<dbReference type="Pfam" id="PF00884">
    <property type="entry name" value="Sulfatase"/>
    <property type="match status" value="1"/>
</dbReference>
<sequence>MEFDGKIGLDIRDSEPDWQPYVAPRAAAGAPNVLYLVWDDVGIATWDCFGGLVEMPAMSRIAAAGVRLAQFHTTALCSPTRAALLTGRNPTTVGMATIEEFTDGFPNSHGRIPAETALLSEVLAEHGYNTYATGKWHLTPLEEANLAGSKRHWPIARGFERFYGFLGGETNQWYPDLVYDNHPVAPPATPEEGYHLSADIADKTIEFIRDATVIAPDKPWFAYVCPGAGHAPHHVAAEWADRYAGRFDMGYERYREIVLENQKRLGLVPADTALSAVNPYADATSADGHPWPALDTVRPWETLSADEKRLFARMAEVFAGFLSYTDAQIGRVLDYLADTDQLDNTVIVVISDNGASGEGGPNGSANENKFFNGYLDTAEEAAQALELLGSPETYNHYPIGWAMAFNTPYKLFKRYASHEGGIADPAIISWPAGIAARGRVLDTYINVCDVTPTVYDLLGITPPATVRGVAQKPLEGVSFKAALIDPAAATGKQTQFYSMLGTRGIWHQGWFAGTVHAAAPSGWGHFDADRWELYHLESDRSQVRDLAAEHPEKLAELQTLWSAEAHKYQALPLSDLNVLEMMARHRPTLAGERDRYVYYPGTAEVPLGACVQLRGRSFALLARVHVERRDAAGVLIKQGARHGGHVLFLRDGHLHYVYNFLGEREQWLSAPQPVGVGEHILGVRYERSGTVPATPTGIGTATLYVDDTAVATLPEMITQPGAFALAGGGVSVGRNTGQAVSNAYVAPYPFTGGRIRDVTVDVSGEPYIDVERELAAAFARD</sequence>
<evidence type="ECO:0000256" key="2">
    <source>
        <dbReference type="ARBA" id="ARBA00022723"/>
    </source>
</evidence>
<dbReference type="PROSITE" id="PS00523">
    <property type="entry name" value="SULFATASE_1"/>
    <property type="match status" value="1"/>
</dbReference>
<dbReference type="OrthoDB" id="9777306at2"/>
<dbReference type="GO" id="GO:0046872">
    <property type="term" value="F:metal ion binding"/>
    <property type="evidence" value="ECO:0007669"/>
    <property type="project" value="UniProtKB-KW"/>
</dbReference>
<dbReference type="PANTHER" id="PTHR42693">
    <property type="entry name" value="ARYLSULFATASE FAMILY MEMBER"/>
    <property type="match status" value="1"/>
</dbReference>
<dbReference type="InterPro" id="IPR050738">
    <property type="entry name" value="Sulfatase"/>
</dbReference>
<protein>
    <submittedName>
        <fullName evidence="5">Arylsulfatase</fullName>
    </submittedName>
</protein>
<dbReference type="AlphaFoldDB" id="A0A7I7SDY9"/>